<proteinExistence type="predicted"/>
<evidence type="ECO:0000313" key="1">
    <source>
        <dbReference type="EMBL" id="SFK26668.1"/>
    </source>
</evidence>
<dbReference type="AlphaFoldDB" id="A0A662ZC59"/>
<evidence type="ECO:0000313" key="2">
    <source>
        <dbReference type="Proteomes" id="UP000243374"/>
    </source>
</evidence>
<gene>
    <name evidence="1" type="ORF">SAMN04487865_104614</name>
</gene>
<protein>
    <recommendedName>
        <fullName evidence="3">Lipoprotein</fullName>
    </recommendedName>
</protein>
<dbReference type="Proteomes" id="UP000243374">
    <property type="component" value="Unassembled WGS sequence"/>
</dbReference>
<sequence length="217" mass="24632">MLKLFIPIGVALALLSGCKNTASQDNNLDAGRVASSIRKNRTTLSEAMLKIGEPVFISETKDGKRIAGFNLENKAFTEDYSNNIINGTMTFGEKSTLIPKITKNIFLELDENNVITGFKLAGSAWVERKYFFIRNEARIPLDLDEILNKKEFTADYIYTKHQKLLAQNKYNSRKEENSSTYKDCEYKCQLFKNANDLYGTLYEIPASSIQELPGHNY</sequence>
<accession>A0A662ZC59</accession>
<organism evidence="1 2">
    <name type="scientific">Succinivibrio dextrinosolvens</name>
    <dbReference type="NCBI Taxonomy" id="83771"/>
    <lineage>
        <taxon>Bacteria</taxon>
        <taxon>Pseudomonadati</taxon>
        <taxon>Pseudomonadota</taxon>
        <taxon>Gammaproteobacteria</taxon>
        <taxon>Aeromonadales</taxon>
        <taxon>Succinivibrionaceae</taxon>
        <taxon>Succinivibrio</taxon>
    </lineage>
</organism>
<name>A0A662ZC59_9GAMM</name>
<dbReference type="RefSeq" id="WP_074841212.1">
    <property type="nucleotide sequence ID" value="NZ_CP047056.1"/>
</dbReference>
<dbReference type="PROSITE" id="PS51257">
    <property type="entry name" value="PROKAR_LIPOPROTEIN"/>
    <property type="match status" value="1"/>
</dbReference>
<evidence type="ECO:0008006" key="3">
    <source>
        <dbReference type="Google" id="ProtNLM"/>
    </source>
</evidence>
<dbReference type="EMBL" id="FOSF01000046">
    <property type="protein sequence ID" value="SFK26668.1"/>
    <property type="molecule type" value="Genomic_DNA"/>
</dbReference>
<keyword evidence="2" id="KW-1185">Reference proteome</keyword>
<reference evidence="1 2" key="1">
    <citation type="submission" date="2016-10" db="EMBL/GenBank/DDBJ databases">
        <authorList>
            <person name="Varghese N."/>
            <person name="Submissions S."/>
        </authorList>
    </citation>
    <scope>NUCLEOTIDE SEQUENCE [LARGE SCALE GENOMIC DNA]</scope>
    <source>
        <strain evidence="1 2">22B</strain>
    </source>
</reference>
<dbReference type="OrthoDB" id="7057988at2"/>